<dbReference type="CDD" id="cd00035">
    <property type="entry name" value="ChtBD1"/>
    <property type="match status" value="1"/>
</dbReference>
<evidence type="ECO:0000259" key="16">
    <source>
        <dbReference type="PROSITE" id="PS51782"/>
    </source>
</evidence>
<sequence length="1336" mass="144448">MALKPWALFGALFVTGASASQNLSPVRLLPRDYVSTGIDTVDDSELQEWLAALQRAPTLTICPLLCTDAAASGDGWALFPDPDSIAACNETMLLDIAIQNEAGNGQNTKLAIRACAADYSSDTKVLEVDDETAALCSTPNHSAMIGVFGGAEVHQHGLTIEALNKFLEYAEQNSVSKTTVVQLCEGDGRGADYGIGIIAGSAINFALIQEAVKTWADGKCLSDVDGDAEWMKVTIRVPKAKPQSANSTEIVTSEGATSPAHILTRWALGVAGLAPRAECRSIEVQAGDGCWALADRCGITQDNLKKFNPRDNFCNTLVIGEPVCCSTGTLPDTIPPGNSDGTCKTIDVISGDSCGSLASKCGLSSNEFMEVNTKENLCATLAVGQPVCCTRGDLPDLRPVPKPDGYCFDSTIVQDDYCSTIAAKNGLTVDDLESFNKNTWGWNGCQLLYPGTKICLSTGTPPMPAPVSNAICGPTVPGTEQPPSGTNISSLNPCPLSACCNIWGQCGLTEDFCVVSRSESGAPGTSAPGENGCIFNCGMDIIKGSAPAENINVAYFEAFNGDRECLHMDVDQVDKDRYSHIHFAFVDIMPDFRIDVTSVQAQFDIFKGMTGIKKIVSFGGWAFSNDPGTFSILREATKPANRPTFVKNIIEFVNNNHLDGVDLDWEYPGAPDIPGVPPGNPEEGNNYYQTLLSLKEQMDSGKSVSFAAPASYHYLKSFPMKKMGEFIDYVIFMTYDLHGQWDYGNEWTSPGCPTGNCLRSHINETETKDALAMITKAGVPSGKVVVGVASYGRSFKMAAAGCDGPDCKFTGTNSISDAAKGRCTATKGYIANAELAEIIESGRVTRQWEAAGSNLLVYDDTEWVAYMDEDLKSMRAAFYDSYNFAGTTDWAVDLQKFWGGSGGGGGGGCEGGGGGGDDGRIDECDNDGNYEDEDYPPCTGTYSAFEHLENSKDKIPGHCLEKYILDVEIAVMEKALKQYQYLVNGDYDEKFRIYADYVEEQVPDQIDLFVGDNGDGYFQCQETKEQQCCSDCSYVSCYEDCNHSDECDGGFVTIDIECPKNLRDHDTGLGSVVPNTTFVMEDEDGFFDDILDEYGIEQSWIKFGRESVKRPTNGCQYAGEKVNECIEKRTTYWYDYPQKGDVKVTNPKDIIGDSYDESKGLLDRLKEFQGDDIDAVDLWIDGVTWMDMADAAVMPALSMEQAVKSMEDVVKDANEIQKAEREEFILNFLSGLLFFIPVIGSAIGGATMASVRAMLHLIGAVGEAGLLVYSIIENPDNAYMAIFSSLAGASLGRGGFREAAVHKRSMSSSEINDLGRIKDKLNVIDNIRGSRSCSAR</sequence>
<dbReference type="PROSITE" id="PS01095">
    <property type="entry name" value="GH18_1"/>
    <property type="match status" value="1"/>
</dbReference>
<dbReference type="OrthoDB" id="73875at2759"/>
<organism evidence="18 19">
    <name type="scientific">Eutypa lata (strain UCR-EL1)</name>
    <name type="common">Grapevine dieback disease fungus</name>
    <name type="synonym">Eutypa armeniacae</name>
    <dbReference type="NCBI Taxonomy" id="1287681"/>
    <lineage>
        <taxon>Eukaryota</taxon>
        <taxon>Fungi</taxon>
        <taxon>Dikarya</taxon>
        <taxon>Ascomycota</taxon>
        <taxon>Pezizomycotina</taxon>
        <taxon>Sordariomycetes</taxon>
        <taxon>Xylariomycetidae</taxon>
        <taxon>Xylariales</taxon>
        <taxon>Diatrypaceae</taxon>
        <taxon>Eutypa</taxon>
    </lineage>
</organism>
<evidence type="ECO:0000256" key="8">
    <source>
        <dbReference type="ARBA" id="ARBA00023024"/>
    </source>
</evidence>
<evidence type="ECO:0000256" key="1">
    <source>
        <dbReference type="ARBA" id="ARBA00000822"/>
    </source>
</evidence>
<dbReference type="SUPFAM" id="SSF54106">
    <property type="entry name" value="LysM domain"/>
    <property type="match status" value="2"/>
</dbReference>
<dbReference type="EMBL" id="KB706127">
    <property type="protein sequence ID" value="EMR69176.1"/>
    <property type="molecule type" value="Genomic_DNA"/>
</dbReference>
<dbReference type="KEGG" id="ela:UCREL1_3849"/>
<evidence type="ECO:0000313" key="18">
    <source>
        <dbReference type="EMBL" id="EMR69176.1"/>
    </source>
</evidence>
<dbReference type="Gene3D" id="3.10.350.10">
    <property type="entry name" value="LysM domain"/>
    <property type="match status" value="3"/>
</dbReference>
<keyword evidence="14" id="KW-1133">Transmembrane helix</keyword>
<accession>M7TGW5</accession>
<dbReference type="Pfam" id="PF00704">
    <property type="entry name" value="Glyco_hydro_18"/>
    <property type="match status" value="1"/>
</dbReference>
<protein>
    <recommendedName>
        <fullName evidence="4">chitinase</fullName>
        <ecNumber evidence="4">3.2.1.14</ecNumber>
    </recommendedName>
</protein>
<dbReference type="GO" id="GO:0006032">
    <property type="term" value="P:chitin catabolic process"/>
    <property type="evidence" value="ECO:0007669"/>
    <property type="project" value="UniProtKB-KW"/>
</dbReference>
<dbReference type="OMA" id="PASYHYL"/>
<dbReference type="InterPro" id="IPR053214">
    <property type="entry name" value="LysM12-like"/>
</dbReference>
<comment type="catalytic activity">
    <reaction evidence="1">
        <text>Random endo-hydrolysis of N-acetyl-beta-D-glucosaminide (1-&gt;4)-beta-linkages in chitin and chitodextrins.</text>
        <dbReference type="EC" id="3.2.1.14"/>
    </reaction>
</comment>
<dbReference type="EC" id="3.2.1.14" evidence="4"/>
<keyword evidence="8" id="KW-0146">Chitin degradation</keyword>
<feature type="domain" description="LysM" evidence="16">
    <location>
        <begin position="344"/>
        <end position="389"/>
    </location>
</feature>
<comment type="subcellular location">
    <subcellularLocation>
        <location evidence="2">Secreted</location>
    </subcellularLocation>
</comment>
<dbReference type="SUPFAM" id="SSF57016">
    <property type="entry name" value="Plant lectins/antimicrobial peptides"/>
    <property type="match status" value="1"/>
</dbReference>
<evidence type="ECO:0000256" key="9">
    <source>
        <dbReference type="ARBA" id="ARBA00023026"/>
    </source>
</evidence>
<dbReference type="InterPro" id="IPR017853">
    <property type="entry name" value="GH"/>
</dbReference>
<dbReference type="PANTHER" id="PTHR47700">
    <property type="entry name" value="V CHITINASE, PUTATIVE (AFU_ORTHOLOGUE AFUA_6G13720)-RELATED"/>
    <property type="match status" value="1"/>
</dbReference>
<keyword evidence="7 13" id="KW-0378">Hydrolase</keyword>
<dbReference type="InterPro" id="IPR029070">
    <property type="entry name" value="Chitinase_insertion_sf"/>
</dbReference>
<dbReference type="SMART" id="SM00636">
    <property type="entry name" value="Glyco_18"/>
    <property type="match status" value="1"/>
</dbReference>
<feature type="domain" description="LysM" evidence="16">
    <location>
        <begin position="408"/>
        <end position="456"/>
    </location>
</feature>
<keyword evidence="19" id="KW-1185">Reference proteome</keyword>
<dbReference type="InterPro" id="IPR001579">
    <property type="entry name" value="Glyco_hydro_18_chit_AS"/>
</dbReference>
<dbReference type="PANTHER" id="PTHR47700:SF2">
    <property type="entry name" value="CHITINASE"/>
    <property type="match status" value="1"/>
</dbReference>
<evidence type="ECO:0000256" key="15">
    <source>
        <dbReference type="SAM" id="SignalP"/>
    </source>
</evidence>
<feature type="chain" id="PRO_5004085578" description="chitinase" evidence="15">
    <location>
        <begin position="20"/>
        <end position="1336"/>
    </location>
</feature>
<dbReference type="Gene3D" id="3.10.50.10">
    <property type="match status" value="1"/>
</dbReference>
<dbReference type="InterPro" id="IPR036861">
    <property type="entry name" value="Endochitinase-like_sf"/>
</dbReference>
<evidence type="ECO:0000256" key="2">
    <source>
        <dbReference type="ARBA" id="ARBA00004613"/>
    </source>
</evidence>
<keyword evidence="10" id="KW-0119">Carbohydrate metabolism</keyword>
<keyword evidence="15" id="KW-0732">Signal</keyword>
<dbReference type="Proteomes" id="UP000012174">
    <property type="component" value="Unassembled WGS sequence"/>
</dbReference>
<keyword evidence="11 13" id="KW-0326">Glycosidase</keyword>
<keyword evidence="9" id="KW-0843">Virulence</keyword>
<dbReference type="Gene3D" id="3.20.20.80">
    <property type="entry name" value="Glycosidases"/>
    <property type="match status" value="1"/>
</dbReference>
<keyword evidence="6" id="KW-0147">Chitin-binding</keyword>
<comment type="similarity">
    <text evidence="3">Belongs to the glycosyl hydrolase 18 family. Chitinase class V subfamily.</text>
</comment>
<reference evidence="19" key="1">
    <citation type="journal article" date="2013" name="Genome Announc.">
        <title>Draft genome sequence of the grapevine dieback fungus Eutypa lata UCR-EL1.</title>
        <authorList>
            <person name="Blanco-Ulate B."/>
            <person name="Rolshausen P.E."/>
            <person name="Cantu D."/>
        </authorList>
    </citation>
    <scope>NUCLEOTIDE SEQUENCE [LARGE SCALE GENOMIC DNA]</scope>
    <source>
        <strain evidence="19">UCR-EL1</strain>
    </source>
</reference>
<evidence type="ECO:0000256" key="13">
    <source>
        <dbReference type="RuleBase" id="RU000489"/>
    </source>
</evidence>
<dbReference type="GO" id="GO:0008061">
    <property type="term" value="F:chitin binding"/>
    <property type="evidence" value="ECO:0007669"/>
    <property type="project" value="UniProtKB-KW"/>
</dbReference>
<dbReference type="InterPro" id="IPR036779">
    <property type="entry name" value="LysM_dom_sf"/>
</dbReference>
<evidence type="ECO:0000256" key="10">
    <source>
        <dbReference type="ARBA" id="ARBA00023277"/>
    </source>
</evidence>
<feature type="transmembrane region" description="Helical" evidence="14">
    <location>
        <begin position="1224"/>
        <end position="1246"/>
    </location>
</feature>
<dbReference type="SUPFAM" id="SSF54556">
    <property type="entry name" value="Chitinase insertion domain"/>
    <property type="match status" value="1"/>
</dbReference>
<evidence type="ECO:0000256" key="7">
    <source>
        <dbReference type="ARBA" id="ARBA00022801"/>
    </source>
</evidence>
<dbReference type="Pfam" id="PF01476">
    <property type="entry name" value="LysM"/>
    <property type="match status" value="3"/>
</dbReference>
<evidence type="ECO:0000256" key="5">
    <source>
        <dbReference type="ARBA" id="ARBA00022525"/>
    </source>
</evidence>
<feature type="transmembrane region" description="Helical" evidence="14">
    <location>
        <begin position="1253"/>
        <end position="1272"/>
    </location>
</feature>
<keyword evidence="12" id="KW-0624">Polysaccharide degradation</keyword>
<feature type="transmembrane region" description="Helical" evidence="14">
    <location>
        <begin position="1278"/>
        <end position="1296"/>
    </location>
</feature>
<dbReference type="InterPro" id="IPR018392">
    <property type="entry name" value="LysM"/>
</dbReference>
<keyword evidence="5" id="KW-0964">Secreted</keyword>
<evidence type="ECO:0000256" key="11">
    <source>
        <dbReference type="ARBA" id="ARBA00023295"/>
    </source>
</evidence>
<feature type="domain" description="LysM" evidence="16">
    <location>
        <begin position="280"/>
        <end position="325"/>
    </location>
</feature>
<feature type="signal peptide" evidence="15">
    <location>
        <begin position="1"/>
        <end position="19"/>
    </location>
</feature>
<proteinExistence type="inferred from homology"/>
<evidence type="ECO:0000256" key="4">
    <source>
        <dbReference type="ARBA" id="ARBA00012729"/>
    </source>
</evidence>
<dbReference type="HOGENOM" id="CLU_001482_0_0_1"/>
<keyword evidence="14" id="KW-0812">Transmembrane</keyword>
<dbReference type="PROSITE" id="PS51782">
    <property type="entry name" value="LYSM"/>
    <property type="match status" value="3"/>
</dbReference>
<dbReference type="SUPFAM" id="SSF51445">
    <property type="entry name" value="(Trans)glycosidases"/>
    <property type="match status" value="1"/>
</dbReference>
<dbReference type="CDD" id="cd00118">
    <property type="entry name" value="LysM"/>
    <property type="match status" value="1"/>
</dbReference>
<keyword evidence="14" id="KW-0472">Membrane</keyword>
<evidence type="ECO:0000259" key="17">
    <source>
        <dbReference type="PROSITE" id="PS51910"/>
    </source>
</evidence>
<evidence type="ECO:0000256" key="3">
    <source>
        <dbReference type="ARBA" id="ARBA00008682"/>
    </source>
</evidence>
<evidence type="ECO:0000256" key="14">
    <source>
        <dbReference type="SAM" id="Phobius"/>
    </source>
</evidence>
<evidence type="ECO:0000256" key="12">
    <source>
        <dbReference type="ARBA" id="ARBA00023326"/>
    </source>
</evidence>
<dbReference type="GO" id="GO:0000272">
    <property type="term" value="P:polysaccharide catabolic process"/>
    <property type="evidence" value="ECO:0007669"/>
    <property type="project" value="UniProtKB-KW"/>
</dbReference>
<dbReference type="InterPro" id="IPR001223">
    <property type="entry name" value="Glyco_hydro18_cat"/>
</dbReference>
<name>M7TGW5_EUTLA</name>
<dbReference type="CDD" id="cd02878">
    <property type="entry name" value="GH18_zymocin_alpha"/>
    <property type="match status" value="1"/>
</dbReference>
<dbReference type="STRING" id="1287681.M7TGW5"/>
<dbReference type="GO" id="GO:0005576">
    <property type="term" value="C:extracellular region"/>
    <property type="evidence" value="ECO:0007669"/>
    <property type="project" value="UniProtKB-SubCell"/>
</dbReference>
<evidence type="ECO:0000313" key="19">
    <source>
        <dbReference type="Proteomes" id="UP000012174"/>
    </source>
</evidence>
<dbReference type="PROSITE" id="PS51910">
    <property type="entry name" value="GH18_2"/>
    <property type="match status" value="1"/>
</dbReference>
<feature type="domain" description="GH18" evidence="17">
    <location>
        <begin position="550"/>
        <end position="908"/>
    </location>
</feature>
<dbReference type="InterPro" id="IPR011583">
    <property type="entry name" value="Chitinase_II/V-like_cat"/>
</dbReference>
<dbReference type="SMART" id="SM00257">
    <property type="entry name" value="LysM"/>
    <property type="match status" value="3"/>
</dbReference>
<gene>
    <name evidence="18" type="ORF">UCREL1_3849</name>
</gene>
<dbReference type="eggNOG" id="KOG2806">
    <property type="taxonomic scope" value="Eukaryota"/>
</dbReference>
<dbReference type="GO" id="GO:0008843">
    <property type="term" value="F:endochitinase activity"/>
    <property type="evidence" value="ECO:0007669"/>
    <property type="project" value="UniProtKB-EC"/>
</dbReference>
<evidence type="ECO:0000256" key="6">
    <source>
        <dbReference type="ARBA" id="ARBA00022669"/>
    </source>
</evidence>